<feature type="compositionally biased region" description="Polar residues" evidence="1">
    <location>
        <begin position="36"/>
        <end position="47"/>
    </location>
</feature>
<reference evidence="2" key="1">
    <citation type="submission" date="2018-12" db="EMBL/GenBank/DDBJ databases">
        <authorList>
            <person name="Jadhav K."/>
            <person name="Kushwaha B."/>
            <person name="Jadhav I."/>
        </authorList>
    </citation>
    <scope>NUCLEOTIDE SEQUENCE [LARGE SCALE GENOMIC DNA]</scope>
    <source>
        <strain evidence="2">SBS 10</strain>
    </source>
</reference>
<dbReference type="EMBL" id="RXHI01000003">
    <property type="protein sequence ID" value="RUA23128.1"/>
    <property type="molecule type" value="Genomic_DNA"/>
</dbReference>
<feature type="region of interest" description="Disordered" evidence="1">
    <location>
        <begin position="1"/>
        <end position="57"/>
    </location>
</feature>
<gene>
    <name evidence="2" type="ORF">DSL92_01595</name>
</gene>
<dbReference type="AlphaFoldDB" id="A0A432JKL9"/>
<sequence>MERRWVPRTPTPPEAPRPTTSTDRRPRLSPQGAARLSTTTVGGSATMSAGAGKITPPAATSCMAYTFDLLNDPHSPAHHS</sequence>
<proteinExistence type="predicted"/>
<evidence type="ECO:0000256" key="1">
    <source>
        <dbReference type="SAM" id="MobiDB-lite"/>
    </source>
</evidence>
<protein>
    <submittedName>
        <fullName evidence="2">Uncharacterized protein</fullName>
    </submittedName>
</protein>
<accession>A0A432JKL9</accession>
<evidence type="ECO:0000313" key="2">
    <source>
        <dbReference type="EMBL" id="RUA23128.1"/>
    </source>
</evidence>
<comment type="caution">
    <text evidence="2">The sequence shown here is derived from an EMBL/GenBank/DDBJ whole genome shotgun (WGS) entry which is preliminary data.</text>
</comment>
<name>A0A432JKL9_9GAMM</name>
<organism evidence="2">
    <name type="scientific">Billgrantia gudaonensis</name>
    <dbReference type="NCBI Taxonomy" id="376427"/>
    <lineage>
        <taxon>Bacteria</taxon>
        <taxon>Pseudomonadati</taxon>
        <taxon>Pseudomonadota</taxon>
        <taxon>Gammaproteobacteria</taxon>
        <taxon>Oceanospirillales</taxon>
        <taxon>Halomonadaceae</taxon>
        <taxon>Billgrantia</taxon>
    </lineage>
</organism>